<evidence type="ECO:0000313" key="3">
    <source>
        <dbReference type="Proteomes" id="UP001153269"/>
    </source>
</evidence>
<comment type="caution">
    <text evidence="2">The sequence shown here is derived from an EMBL/GenBank/DDBJ whole genome shotgun (WGS) entry which is preliminary data.</text>
</comment>
<feature type="region of interest" description="Disordered" evidence="1">
    <location>
        <begin position="60"/>
        <end position="126"/>
    </location>
</feature>
<dbReference type="AlphaFoldDB" id="A0A9N7TIN0"/>
<evidence type="ECO:0000313" key="2">
    <source>
        <dbReference type="EMBL" id="CAB1412423.1"/>
    </source>
</evidence>
<evidence type="ECO:0000256" key="1">
    <source>
        <dbReference type="SAM" id="MobiDB-lite"/>
    </source>
</evidence>
<organism evidence="2 3">
    <name type="scientific">Pleuronectes platessa</name>
    <name type="common">European plaice</name>
    <dbReference type="NCBI Taxonomy" id="8262"/>
    <lineage>
        <taxon>Eukaryota</taxon>
        <taxon>Metazoa</taxon>
        <taxon>Chordata</taxon>
        <taxon>Craniata</taxon>
        <taxon>Vertebrata</taxon>
        <taxon>Euteleostomi</taxon>
        <taxon>Actinopterygii</taxon>
        <taxon>Neopterygii</taxon>
        <taxon>Teleostei</taxon>
        <taxon>Neoteleostei</taxon>
        <taxon>Acanthomorphata</taxon>
        <taxon>Carangaria</taxon>
        <taxon>Pleuronectiformes</taxon>
        <taxon>Pleuronectoidei</taxon>
        <taxon>Pleuronectidae</taxon>
        <taxon>Pleuronectes</taxon>
    </lineage>
</organism>
<accession>A0A9N7TIN0</accession>
<reference evidence="2" key="1">
    <citation type="submission" date="2020-03" db="EMBL/GenBank/DDBJ databases">
        <authorList>
            <person name="Weist P."/>
        </authorList>
    </citation>
    <scope>NUCLEOTIDE SEQUENCE</scope>
</reference>
<proteinExistence type="predicted"/>
<dbReference type="Proteomes" id="UP001153269">
    <property type="component" value="Unassembled WGS sequence"/>
</dbReference>
<dbReference type="EMBL" id="CADEAL010000002">
    <property type="protein sequence ID" value="CAB1412423.1"/>
    <property type="molecule type" value="Genomic_DNA"/>
</dbReference>
<feature type="compositionally biased region" description="Polar residues" evidence="1">
    <location>
        <begin position="80"/>
        <end position="97"/>
    </location>
</feature>
<gene>
    <name evidence="2" type="ORF">PLEPLA_LOCUS115</name>
</gene>
<sequence length="126" mass="13621">MSSSNANLHRELFPVLFRPDPRDQLHQDNMRNGSCCQTLLMVPDHLEAGLSSMLSHWDKTGEYTAGPEWQRNVLRRPSAVTGSQGSRGVSPSGTAGPNPTAPAGRIKPRINNAETGAPLAEDKTTC</sequence>
<name>A0A9N7TIN0_PLEPL</name>
<protein>
    <submittedName>
        <fullName evidence="2">Uncharacterized protein</fullName>
    </submittedName>
</protein>
<keyword evidence="3" id="KW-1185">Reference proteome</keyword>